<organism evidence="1">
    <name type="scientific">Siphoviridae sp. ctK9J6</name>
    <dbReference type="NCBI Taxonomy" id="2825437"/>
    <lineage>
        <taxon>Viruses</taxon>
        <taxon>Duplodnaviria</taxon>
        <taxon>Heunggongvirae</taxon>
        <taxon>Uroviricota</taxon>
        <taxon>Caudoviricetes</taxon>
    </lineage>
</organism>
<name>A0A8S5Q7D2_9CAUD</name>
<dbReference type="SUPFAM" id="SSF117023">
    <property type="entry name" value="DNA primase DnaG, C-terminal domain"/>
    <property type="match status" value="1"/>
</dbReference>
<sequence>MAESKKTVAAEMQDKPTAAETLLELDRLVIGFIDGALDVATLNSLDMLNRWLVLSMSAIYSCTKIGLLSAKSCVKAKYKLLQEYRRFRTDTFFANKEHIEWIKRTKETSCKLTELSKAIAEHDTNVLQIALQIIDLLTKHDVYNKLFILSDASDTYKEKCLKTLTENDTAFLNEFGNIPFVDLLFKFYKSTEETRASEIFKELDADNIRKVACHVPVKSDNCQGIAKSYKEYFGI</sequence>
<proteinExistence type="predicted"/>
<accession>A0A8S5Q7D2</accession>
<protein>
    <submittedName>
        <fullName evidence="1">Uncharacterized protein</fullName>
    </submittedName>
</protein>
<evidence type="ECO:0000313" key="1">
    <source>
        <dbReference type="EMBL" id="DAE15247.1"/>
    </source>
</evidence>
<dbReference type="EMBL" id="BK015600">
    <property type="protein sequence ID" value="DAE15247.1"/>
    <property type="molecule type" value="Genomic_DNA"/>
</dbReference>
<reference evidence="1" key="1">
    <citation type="journal article" date="2021" name="Proc. Natl. Acad. Sci. U.S.A.">
        <title>A Catalog of Tens of Thousands of Viruses from Human Metagenomes Reveals Hidden Associations with Chronic Diseases.</title>
        <authorList>
            <person name="Tisza M.J."/>
            <person name="Buck C.B."/>
        </authorList>
    </citation>
    <scope>NUCLEOTIDE SEQUENCE</scope>
    <source>
        <strain evidence="1">CtK9J6</strain>
    </source>
</reference>